<evidence type="ECO:0000256" key="5">
    <source>
        <dbReference type="ARBA" id="ARBA00022692"/>
    </source>
</evidence>
<dbReference type="Proteomes" id="UP001222275">
    <property type="component" value="Chromosome"/>
</dbReference>
<evidence type="ECO:0000256" key="3">
    <source>
        <dbReference type="ARBA" id="ARBA00022448"/>
    </source>
</evidence>
<gene>
    <name evidence="9" type="ORF">NR989_09720</name>
</gene>
<dbReference type="PANTHER" id="PTHR30472">
    <property type="entry name" value="FERRIC ENTEROBACTIN TRANSPORT SYSTEM PERMEASE PROTEIN"/>
    <property type="match status" value="1"/>
</dbReference>
<dbReference type="SUPFAM" id="SSF81345">
    <property type="entry name" value="ABC transporter involved in vitamin B12 uptake, BtuC"/>
    <property type="match status" value="1"/>
</dbReference>
<evidence type="ECO:0000256" key="1">
    <source>
        <dbReference type="ARBA" id="ARBA00004651"/>
    </source>
</evidence>
<reference evidence="9 10" key="1">
    <citation type="submission" date="2022-06" db="EMBL/GenBank/DDBJ databases">
        <title>Thiomicrohabdus sp. nov, an obligately chemolithoautotrophic, sulfur-oxidizing bacterium isolated from beach of Guanyin Mountain. Amoy.</title>
        <authorList>
            <person name="Zhu H."/>
        </authorList>
    </citation>
    <scope>NUCLEOTIDE SEQUENCE [LARGE SCALE GENOMIC DNA]</scope>
    <source>
        <strain evidence="9 10">XGS-01</strain>
    </source>
</reference>
<keyword evidence="10" id="KW-1185">Reference proteome</keyword>
<evidence type="ECO:0000256" key="6">
    <source>
        <dbReference type="ARBA" id="ARBA00022989"/>
    </source>
</evidence>
<dbReference type="CDD" id="cd06550">
    <property type="entry name" value="TM_ABC_iron-siderophores_like"/>
    <property type="match status" value="1"/>
</dbReference>
<comment type="subcellular location">
    <subcellularLocation>
        <location evidence="1">Cell membrane</location>
        <topology evidence="1">Multi-pass membrane protein</topology>
    </subcellularLocation>
</comment>
<comment type="similarity">
    <text evidence="2">Belongs to the binding-protein-dependent transport system permease family. FecCD subfamily.</text>
</comment>
<dbReference type="Gene3D" id="1.10.3470.10">
    <property type="entry name" value="ABC transporter involved in vitamin B12 uptake, BtuC"/>
    <property type="match status" value="1"/>
</dbReference>
<feature type="transmembrane region" description="Helical" evidence="8">
    <location>
        <begin position="316"/>
        <end position="333"/>
    </location>
</feature>
<dbReference type="Pfam" id="PF01032">
    <property type="entry name" value="FecCD"/>
    <property type="match status" value="1"/>
</dbReference>
<feature type="transmembrane region" description="Helical" evidence="8">
    <location>
        <begin position="94"/>
        <end position="114"/>
    </location>
</feature>
<keyword evidence="5 8" id="KW-0812">Transmembrane</keyword>
<proteinExistence type="inferred from homology"/>
<dbReference type="InterPro" id="IPR037294">
    <property type="entry name" value="ABC_BtuC-like"/>
</dbReference>
<feature type="transmembrane region" description="Helical" evidence="8">
    <location>
        <begin position="286"/>
        <end position="304"/>
    </location>
</feature>
<feature type="transmembrane region" description="Helical" evidence="8">
    <location>
        <begin position="120"/>
        <end position="141"/>
    </location>
</feature>
<dbReference type="RefSeq" id="WP_275594543.1">
    <property type="nucleotide sequence ID" value="NZ_CP102381.1"/>
</dbReference>
<dbReference type="InterPro" id="IPR000522">
    <property type="entry name" value="ABC_transptr_permease_BtuC"/>
</dbReference>
<accession>A0ABY8C8I8</accession>
<organism evidence="9 10">
    <name type="scientific">Thiomicrorhabdus lithotrophica</name>
    <dbReference type="NCBI Taxonomy" id="2949997"/>
    <lineage>
        <taxon>Bacteria</taxon>
        <taxon>Pseudomonadati</taxon>
        <taxon>Pseudomonadota</taxon>
        <taxon>Gammaproteobacteria</taxon>
        <taxon>Thiotrichales</taxon>
        <taxon>Piscirickettsiaceae</taxon>
        <taxon>Thiomicrorhabdus</taxon>
    </lineage>
</organism>
<keyword evidence="6 8" id="KW-1133">Transmembrane helix</keyword>
<evidence type="ECO:0000256" key="7">
    <source>
        <dbReference type="ARBA" id="ARBA00023136"/>
    </source>
</evidence>
<name>A0ABY8C8I8_9GAMM</name>
<keyword evidence="3" id="KW-0813">Transport</keyword>
<evidence type="ECO:0000256" key="2">
    <source>
        <dbReference type="ARBA" id="ARBA00007935"/>
    </source>
</evidence>
<feature type="transmembrane region" description="Helical" evidence="8">
    <location>
        <begin position="153"/>
        <end position="176"/>
    </location>
</feature>
<protein>
    <submittedName>
        <fullName evidence="9">Iron ABC transporter permease</fullName>
    </submittedName>
</protein>
<feature type="transmembrane region" description="Helical" evidence="8">
    <location>
        <begin position="250"/>
        <end position="274"/>
    </location>
</feature>
<sequence>MNNPATQIQFLHTTRFAVFVLTLLLLLGLVLHISSGSVNIDSSAYLTGLNSQQSLVLWELRLPRLVVVLVIGAGLAISGVALQALFRNPLAEPGLIGVSSSAALGAVFMIVLGSTLFGSIAAWQMSLAAFISAGLATWFIYSLATRYGRTDVALMLLAGVAVNAIAGAGTQLLISISDDLQLRTVTFWMMGSFANVSWSAVSIVTTVTVIMSLLLWRLARPLNAFMLGENISLHMGYDNKHIKWQIMWGSAFMVGVAVATVGVIGFVGLIVPHIIRLWIGSDHRQLIPLSALAGAVLLVFADWIAKTIIVPSELPIGLFMALLGGPFFLVMLLNQRKGWVK</sequence>
<keyword evidence="7 8" id="KW-0472">Membrane</keyword>
<evidence type="ECO:0000256" key="4">
    <source>
        <dbReference type="ARBA" id="ARBA00022475"/>
    </source>
</evidence>
<feature type="transmembrane region" description="Helical" evidence="8">
    <location>
        <begin position="196"/>
        <end position="216"/>
    </location>
</feature>
<keyword evidence="4" id="KW-1003">Cell membrane</keyword>
<feature type="transmembrane region" description="Helical" evidence="8">
    <location>
        <begin position="60"/>
        <end position="82"/>
    </location>
</feature>
<evidence type="ECO:0000313" key="9">
    <source>
        <dbReference type="EMBL" id="WEJ62285.1"/>
    </source>
</evidence>
<evidence type="ECO:0000313" key="10">
    <source>
        <dbReference type="Proteomes" id="UP001222275"/>
    </source>
</evidence>
<dbReference type="PANTHER" id="PTHR30472:SF25">
    <property type="entry name" value="ABC TRANSPORTER PERMEASE PROTEIN MJ0876-RELATED"/>
    <property type="match status" value="1"/>
</dbReference>
<evidence type="ECO:0000256" key="8">
    <source>
        <dbReference type="SAM" id="Phobius"/>
    </source>
</evidence>
<dbReference type="EMBL" id="CP102381">
    <property type="protein sequence ID" value="WEJ62285.1"/>
    <property type="molecule type" value="Genomic_DNA"/>
</dbReference>